<keyword evidence="2" id="KW-1185">Reference proteome</keyword>
<comment type="caution">
    <text evidence="1">The sequence shown here is derived from an EMBL/GenBank/DDBJ whole genome shotgun (WGS) entry which is preliminary data.</text>
</comment>
<evidence type="ECO:0000313" key="2">
    <source>
        <dbReference type="Proteomes" id="UP000305675"/>
    </source>
</evidence>
<sequence>MNTHTIQANISAEVQQTQQWLEQIVIGLNFCPFAKKEFVRNTIVYAPTPATKLRQAMEALAKQCELLIANPQLETTLLIFTDGFAQFERFLELVDDAGDQIVELGYEGIFQLANFHPDYFFDDEPAHSPGHYTNRSPYPTLHIIREQSMEKVLKQYPNPEQIPQNNIAMTQAKGIAYFEQVLSSIKGD</sequence>
<protein>
    <submittedName>
        <fullName evidence="1">DUF1415 domain-containing protein</fullName>
    </submittedName>
</protein>
<name>A0A4U1BPK7_9GAMM</name>
<dbReference type="Pfam" id="PF07209">
    <property type="entry name" value="DUF1415"/>
    <property type="match status" value="1"/>
</dbReference>
<reference evidence="1 2" key="1">
    <citation type="submission" date="2019-04" db="EMBL/GenBank/DDBJ databases">
        <authorList>
            <person name="Hwang J.C."/>
        </authorList>
    </citation>
    <scope>NUCLEOTIDE SEQUENCE [LARGE SCALE GENOMIC DNA]</scope>
    <source>
        <strain evidence="1 2">IMCC35002</strain>
    </source>
</reference>
<evidence type="ECO:0000313" key="1">
    <source>
        <dbReference type="EMBL" id="TKB52745.1"/>
    </source>
</evidence>
<organism evidence="1 2">
    <name type="scientific">Ferrimonas aestuarii</name>
    <dbReference type="NCBI Taxonomy" id="2569539"/>
    <lineage>
        <taxon>Bacteria</taxon>
        <taxon>Pseudomonadati</taxon>
        <taxon>Pseudomonadota</taxon>
        <taxon>Gammaproteobacteria</taxon>
        <taxon>Alteromonadales</taxon>
        <taxon>Ferrimonadaceae</taxon>
        <taxon>Ferrimonas</taxon>
    </lineage>
</organism>
<dbReference type="AlphaFoldDB" id="A0A4U1BPK7"/>
<dbReference type="Proteomes" id="UP000305675">
    <property type="component" value="Unassembled WGS sequence"/>
</dbReference>
<dbReference type="RefSeq" id="WP_136864368.1">
    <property type="nucleotide sequence ID" value="NZ_SWCJ01000014.1"/>
</dbReference>
<accession>A0A4U1BPK7</accession>
<proteinExistence type="predicted"/>
<dbReference type="InterPro" id="IPR009858">
    <property type="entry name" value="DUF1415"/>
</dbReference>
<gene>
    <name evidence="1" type="ORF">FCL42_15665</name>
</gene>
<dbReference type="EMBL" id="SWCJ01000014">
    <property type="protein sequence ID" value="TKB52745.1"/>
    <property type="molecule type" value="Genomic_DNA"/>
</dbReference>
<dbReference type="OrthoDB" id="277390at2"/>